<accession>A0ABD2NLA3</accession>
<keyword evidence="2" id="KW-1185">Reference proteome</keyword>
<dbReference type="AlphaFoldDB" id="A0ABD2NLA3"/>
<reference evidence="1 2" key="1">
    <citation type="journal article" date="2021" name="BMC Biol.">
        <title>Horizontally acquired antibacterial genes associated with adaptive radiation of ladybird beetles.</title>
        <authorList>
            <person name="Li H.S."/>
            <person name="Tang X.F."/>
            <person name="Huang Y.H."/>
            <person name="Xu Z.Y."/>
            <person name="Chen M.L."/>
            <person name="Du X.Y."/>
            <person name="Qiu B.Y."/>
            <person name="Chen P.T."/>
            <person name="Zhang W."/>
            <person name="Slipinski A."/>
            <person name="Escalona H.E."/>
            <person name="Waterhouse R.M."/>
            <person name="Zwick A."/>
            <person name="Pang H."/>
        </authorList>
    </citation>
    <scope>NUCLEOTIDE SEQUENCE [LARGE SCALE GENOMIC DNA]</scope>
    <source>
        <strain evidence="1">SYSU2018</strain>
    </source>
</reference>
<feature type="non-terminal residue" evidence="1">
    <location>
        <position position="96"/>
    </location>
</feature>
<organism evidence="1 2">
    <name type="scientific">Cryptolaemus montrouzieri</name>
    <dbReference type="NCBI Taxonomy" id="559131"/>
    <lineage>
        <taxon>Eukaryota</taxon>
        <taxon>Metazoa</taxon>
        <taxon>Ecdysozoa</taxon>
        <taxon>Arthropoda</taxon>
        <taxon>Hexapoda</taxon>
        <taxon>Insecta</taxon>
        <taxon>Pterygota</taxon>
        <taxon>Neoptera</taxon>
        <taxon>Endopterygota</taxon>
        <taxon>Coleoptera</taxon>
        <taxon>Polyphaga</taxon>
        <taxon>Cucujiformia</taxon>
        <taxon>Coccinelloidea</taxon>
        <taxon>Coccinellidae</taxon>
        <taxon>Scymninae</taxon>
        <taxon>Scymnini</taxon>
        <taxon>Cryptolaemus</taxon>
    </lineage>
</organism>
<evidence type="ECO:0000313" key="2">
    <source>
        <dbReference type="Proteomes" id="UP001516400"/>
    </source>
</evidence>
<sequence>MSDSDDDIPKKKKRGARNAEKYIHIVIKTAKIKGLPHVSHRGKQLPGRRTGETCRQLWVYEFYIHNMKTGKGTFYSYHEEQALKGANEVSTFLNHY</sequence>
<proteinExistence type="predicted"/>
<name>A0ABD2NLA3_9CUCU</name>
<evidence type="ECO:0000313" key="1">
    <source>
        <dbReference type="EMBL" id="KAL3279526.1"/>
    </source>
</evidence>
<dbReference type="Proteomes" id="UP001516400">
    <property type="component" value="Unassembled WGS sequence"/>
</dbReference>
<comment type="caution">
    <text evidence="1">The sequence shown here is derived from an EMBL/GenBank/DDBJ whole genome shotgun (WGS) entry which is preliminary data.</text>
</comment>
<dbReference type="EMBL" id="JABFTP020000124">
    <property type="protein sequence ID" value="KAL3279526.1"/>
    <property type="molecule type" value="Genomic_DNA"/>
</dbReference>
<protein>
    <submittedName>
        <fullName evidence="1">Uncharacterized protein</fullName>
    </submittedName>
</protein>
<gene>
    <name evidence="1" type="ORF">HHI36_017035</name>
</gene>